<gene>
    <name evidence="2" type="ORF">E2C01_100633</name>
</gene>
<proteinExistence type="predicted"/>
<feature type="compositionally biased region" description="Polar residues" evidence="1">
    <location>
        <begin position="42"/>
        <end position="54"/>
    </location>
</feature>
<feature type="compositionally biased region" description="Basic and acidic residues" evidence="1">
    <location>
        <begin position="62"/>
        <end position="72"/>
    </location>
</feature>
<organism evidence="2 3">
    <name type="scientific">Portunus trituberculatus</name>
    <name type="common">Swimming crab</name>
    <name type="synonym">Neptunus trituberculatus</name>
    <dbReference type="NCBI Taxonomy" id="210409"/>
    <lineage>
        <taxon>Eukaryota</taxon>
        <taxon>Metazoa</taxon>
        <taxon>Ecdysozoa</taxon>
        <taxon>Arthropoda</taxon>
        <taxon>Crustacea</taxon>
        <taxon>Multicrustacea</taxon>
        <taxon>Malacostraca</taxon>
        <taxon>Eumalacostraca</taxon>
        <taxon>Eucarida</taxon>
        <taxon>Decapoda</taxon>
        <taxon>Pleocyemata</taxon>
        <taxon>Brachyura</taxon>
        <taxon>Eubrachyura</taxon>
        <taxon>Portunoidea</taxon>
        <taxon>Portunidae</taxon>
        <taxon>Portuninae</taxon>
        <taxon>Portunus</taxon>
    </lineage>
</organism>
<comment type="caution">
    <text evidence="2">The sequence shown here is derived from an EMBL/GenBank/DDBJ whole genome shotgun (WGS) entry which is preliminary data.</text>
</comment>
<evidence type="ECO:0000313" key="3">
    <source>
        <dbReference type="Proteomes" id="UP000324222"/>
    </source>
</evidence>
<reference evidence="2 3" key="1">
    <citation type="submission" date="2019-05" db="EMBL/GenBank/DDBJ databases">
        <title>Another draft genome of Portunus trituberculatus and its Hox gene families provides insights of decapod evolution.</title>
        <authorList>
            <person name="Jeong J.-H."/>
            <person name="Song I."/>
            <person name="Kim S."/>
            <person name="Choi T."/>
            <person name="Kim D."/>
            <person name="Ryu S."/>
            <person name="Kim W."/>
        </authorList>
    </citation>
    <scope>NUCLEOTIDE SEQUENCE [LARGE SCALE GENOMIC DNA]</scope>
    <source>
        <tissue evidence="2">Muscle</tissue>
    </source>
</reference>
<dbReference type="Proteomes" id="UP000324222">
    <property type="component" value="Unassembled WGS sequence"/>
</dbReference>
<protein>
    <submittedName>
        <fullName evidence="2">Uncharacterized protein</fullName>
    </submittedName>
</protein>
<evidence type="ECO:0000256" key="1">
    <source>
        <dbReference type="SAM" id="MobiDB-lite"/>
    </source>
</evidence>
<sequence length="72" mass="8066">MVFVFRVLQGRNEVEGVEEVERKIDSYVRGNEVEGSGASGGERNSVSKDTQTRSGVEEVEEMREGKEMVWNG</sequence>
<dbReference type="AlphaFoldDB" id="A0A5B7KCQ0"/>
<accession>A0A5B7KCQ0</accession>
<evidence type="ECO:0000313" key="2">
    <source>
        <dbReference type="EMBL" id="MPD04920.1"/>
    </source>
</evidence>
<feature type="region of interest" description="Disordered" evidence="1">
    <location>
        <begin position="30"/>
        <end position="72"/>
    </location>
</feature>
<name>A0A5B7KCQ0_PORTR</name>
<dbReference type="EMBL" id="VSRR010143506">
    <property type="protein sequence ID" value="MPD04920.1"/>
    <property type="molecule type" value="Genomic_DNA"/>
</dbReference>
<keyword evidence="3" id="KW-1185">Reference proteome</keyword>